<dbReference type="EMBL" id="JAAAIM010001834">
    <property type="protein sequence ID" value="KAG0275540.1"/>
    <property type="molecule type" value="Genomic_DNA"/>
</dbReference>
<dbReference type="Proteomes" id="UP001194696">
    <property type="component" value="Unassembled WGS sequence"/>
</dbReference>
<gene>
    <name evidence="1" type="ORF">BGZ96_003746</name>
</gene>
<sequence>MTLVAEPTTGQILEQEMIERHQDSLETFTERMTPQHAKFMASVTENHMKFLQAFTTAQVQQSTDLQSALAEQHRNAFEQQHIYLDVQQKRQEELVFQQKLIRDTVKNLLSTKRERSSFDERIRQ</sequence>
<reference evidence="1 2" key="1">
    <citation type="journal article" date="2020" name="Fungal Divers.">
        <title>Resolving the Mortierellaceae phylogeny through synthesis of multi-gene phylogenetics and phylogenomics.</title>
        <authorList>
            <person name="Vandepol N."/>
            <person name="Liber J."/>
            <person name="Desiro A."/>
            <person name="Na H."/>
            <person name="Kennedy M."/>
            <person name="Barry K."/>
            <person name="Grigoriev I.V."/>
            <person name="Miller A.N."/>
            <person name="O'Donnell K."/>
            <person name="Stajich J.E."/>
            <person name="Bonito G."/>
        </authorList>
    </citation>
    <scope>NUCLEOTIDE SEQUENCE [LARGE SCALE GENOMIC DNA]</scope>
    <source>
        <strain evidence="1 2">AD045</strain>
    </source>
</reference>
<evidence type="ECO:0000313" key="1">
    <source>
        <dbReference type="EMBL" id="KAG0275540.1"/>
    </source>
</evidence>
<protein>
    <submittedName>
        <fullName evidence="1">Uncharacterized protein</fullName>
    </submittedName>
</protein>
<name>A0ABQ7JIW7_9FUNG</name>
<comment type="caution">
    <text evidence="1">The sequence shown here is derived from an EMBL/GenBank/DDBJ whole genome shotgun (WGS) entry which is preliminary data.</text>
</comment>
<keyword evidence="2" id="KW-1185">Reference proteome</keyword>
<accession>A0ABQ7JIW7</accession>
<proteinExistence type="predicted"/>
<organism evidence="1 2">
    <name type="scientific">Linnemannia gamsii</name>
    <dbReference type="NCBI Taxonomy" id="64522"/>
    <lineage>
        <taxon>Eukaryota</taxon>
        <taxon>Fungi</taxon>
        <taxon>Fungi incertae sedis</taxon>
        <taxon>Mucoromycota</taxon>
        <taxon>Mortierellomycotina</taxon>
        <taxon>Mortierellomycetes</taxon>
        <taxon>Mortierellales</taxon>
        <taxon>Mortierellaceae</taxon>
        <taxon>Linnemannia</taxon>
    </lineage>
</organism>
<evidence type="ECO:0000313" key="2">
    <source>
        <dbReference type="Proteomes" id="UP001194696"/>
    </source>
</evidence>